<dbReference type="PROSITE" id="PS50302">
    <property type="entry name" value="PUM"/>
    <property type="match status" value="2"/>
</dbReference>
<proteinExistence type="predicted"/>
<organism evidence="4 5">
    <name type="scientific">Pseudomicrostroma glucosiphilum</name>
    <dbReference type="NCBI Taxonomy" id="1684307"/>
    <lineage>
        <taxon>Eukaryota</taxon>
        <taxon>Fungi</taxon>
        <taxon>Dikarya</taxon>
        <taxon>Basidiomycota</taxon>
        <taxon>Ustilaginomycotina</taxon>
        <taxon>Exobasidiomycetes</taxon>
        <taxon>Microstromatales</taxon>
        <taxon>Microstromatales incertae sedis</taxon>
        <taxon>Pseudomicrostroma</taxon>
    </lineage>
</organism>
<dbReference type="EMBL" id="KZ819327">
    <property type="protein sequence ID" value="PWN20569.1"/>
    <property type="molecule type" value="Genomic_DNA"/>
</dbReference>
<evidence type="ECO:0000256" key="2">
    <source>
        <dbReference type="PROSITE-ProRule" id="PRU00317"/>
    </source>
</evidence>
<keyword evidence="5" id="KW-1185">Reference proteome</keyword>
<dbReference type="PANTHER" id="PTHR12537">
    <property type="entry name" value="RNA BINDING PROTEIN PUMILIO-RELATED"/>
    <property type="match status" value="1"/>
</dbReference>
<evidence type="ECO:0000313" key="5">
    <source>
        <dbReference type="Proteomes" id="UP000245942"/>
    </source>
</evidence>
<dbReference type="InterPro" id="IPR033133">
    <property type="entry name" value="PUM-HD"/>
</dbReference>
<sequence length="341" mass="37615">MIYPHSQEASIILQQQLKSGSAERQTAIIRAIAPHLLVLSEDKHGNFLVQRAIGINASVAWKLKGSYARLALSQYGCHVVQRILDEDEPLKIAVVEELLSQNLLETLTSRNSVHVWAKALEVKWSSEKFREKVFDVINAAMRGHWAYTAMQETGSIVVQNLFESAQGPEKKDCIEEILHKLPECAANQWGVWVVQHIIEHGDDDSRTVAFEKLLGEAAMLSMSQFGQKAIMTALKSRDAHFIGGYLDLLCDGPNASGSGGEGSGQSSVSANASSGRRSMLVDIASTPQGLQIMTQLLTTISRDDRERIIKAVRKNSVFLKGTKTGLKVHQMCERARAFTGY</sequence>
<dbReference type="AlphaFoldDB" id="A0A316U5R2"/>
<evidence type="ECO:0000313" key="4">
    <source>
        <dbReference type="EMBL" id="PWN20569.1"/>
    </source>
</evidence>
<dbReference type="SMART" id="SM00025">
    <property type="entry name" value="Pumilio"/>
    <property type="match status" value="5"/>
</dbReference>
<dbReference type="Pfam" id="PF00806">
    <property type="entry name" value="PUF"/>
    <property type="match status" value="4"/>
</dbReference>
<accession>A0A316U5R2</accession>
<gene>
    <name evidence="4" type="ORF">BCV69DRAFT_259649</name>
</gene>
<dbReference type="Gene3D" id="1.25.10.10">
    <property type="entry name" value="Leucine-rich Repeat Variant"/>
    <property type="match status" value="1"/>
</dbReference>
<dbReference type="GeneID" id="37012399"/>
<dbReference type="GO" id="GO:0000288">
    <property type="term" value="P:nuclear-transcribed mRNA catabolic process, deadenylation-dependent decay"/>
    <property type="evidence" value="ECO:0007669"/>
    <property type="project" value="TreeGrafter"/>
</dbReference>
<protein>
    <submittedName>
        <fullName evidence="4">ARM repeat-containing protein</fullName>
    </submittedName>
</protein>
<dbReference type="Proteomes" id="UP000245942">
    <property type="component" value="Unassembled WGS sequence"/>
</dbReference>
<dbReference type="InterPro" id="IPR001313">
    <property type="entry name" value="Pumilio_RNA-bd_rpt"/>
</dbReference>
<dbReference type="GO" id="GO:0005737">
    <property type="term" value="C:cytoplasm"/>
    <property type="evidence" value="ECO:0007669"/>
    <property type="project" value="TreeGrafter"/>
</dbReference>
<dbReference type="RefSeq" id="XP_025347729.1">
    <property type="nucleotide sequence ID" value="XM_025490665.1"/>
</dbReference>
<dbReference type="InterPro" id="IPR016024">
    <property type="entry name" value="ARM-type_fold"/>
</dbReference>
<dbReference type="GO" id="GO:0003730">
    <property type="term" value="F:mRNA 3'-UTR binding"/>
    <property type="evidence" value="ECO:0007669"/>
    <property type="project" value="TreeGrafter"/>
</dbReference>
<dbReference type="STRING" id="1684307.A0A316U5R2"/>
<feature type="repeat" description="Pumilio" evidence="2">
    <location>
        <begin position="62"/>
        <end position="100"/>
    </location>
</feature>
<keyword evidence="1" id="KW-0677">Repeat</keyword>
<reference evidence="4 5" key="1">
    <citation type="journal article" date="2018" name="Mol. Biol. Evol.">
        <title>Broad Genomic Sampling Reveals a Smut Pathogenic Ancestry of the Fungal Clade Ustilaginomycotina.</title>
        <authorList>
            <person name="Kijpornyongpan T."/>
            <person name="Mondo S.J."/>
            <person name="Barry K."/>
            <person name="Sandor L."/>
            <person name="Lee J."/>
            <person name="Lipzen A."/>
            <person name="Pangilinan J."/>
            <person name="LaButti K."/>
            <person name="Hainaut M."/>
            <person name="Henrissat B."/>
            <person name="Grigoriev I.V."/>
            <person name="Spatafora J.W."/>
            <person name="Aime M.C."/>
        </authorList>
    </citation>
    <scope>NUCLEOTIDE SEQUENCE [LARGE SCALE GENOMIC DNA]</scope>
    <source>
        <strain evidence="4 5">MCA 4718</strain>
    </source>
</reference>
<feature type="repeat" description="Pumilio" evidence="2">
    <location>
        <begin position="176"/>
        <end position="215"/>
    </location>
</feature>
<dbReference type="InterPro" id="IPR011989">
    <property type="entry name" value="ARM-like"/>
</dbReference>
<dbReference type="OrthoDB" id="668540at2759"/>
<feature type="domain" description="PUM-HD" evidence="3">
    <location>
        <begin position="1"/>
        <end position="336"/>
    </location>
</feature>
<evidence type="ECO:0000256" key="1">
    <source>
        <dbReference type="ARBA" id="ARBA00022737"/>
    </source>
</evidence>
<dbReference type="PROSITE" id="PS50303">
    <property type="entry name" value="PUM_HD"/>
    <property type="match status" value="1"/>
</dbReference>
<evidence type="ECO:0000259" key="3">
    <source>
        <dbReference type="PROSITE" id="PS50303"/>
    </source>
</evidence>
<name>A0A316U5R2_9BASI</name>
<dbReference type="SUPFAM" id="SSF48371">
    <property type="entry name" value="ARM repeat"/>
    <property type="match status" value="1"/>
</dbReference>
<dbReference type="PANTHER" id="PTHR12537:SF12">
    <property type="entry name" value="MATERNAL PROTEIN PUMILIO"/>
    <property type="match status" value="1"/>
</dbReference>